<sequence length="328" mass="35494">MSPVLTKPVKTLPESPAPKKAFLIPAQLSGLKSGPTVNVFVGCSGDMFIAIEGAFTKVLTQFSGHAKQKLVVEGASKLSLPGTDKEAITWIYKFMLSGEKVLASLTPLGAMSAADLTGIHVHAKRLEYPYLADQTMAQLKTKIDTARPQIEDIQMVKTHVPELVETAAHSVARLIVRPLTVDLTPYMQYLQSETEFGDLVDVAVDSLLKERIATSERYHGRWAPRARPTTPPLAGATKSIRSSPTGKPVNQNNLACFKCLQNGHFARDCVSPVKNQPANTRHANATHAGPPVAAINKATRDAQLPAKPSPTCFKCQKAGHISRYCRAP</sequence>
<feature type="non-terminal residue" evidence="4">
    <location>
        <position position="328"/>
    </location>
</feature>
<dbReference type="InterPro" id="IPR036875">
    <property type="entry name" value="Znf_CCHC_sf"/>
</dbReference>
<dbReference type="AlphaFoldDB" id="A0A1Y1XZY0"/>
<gene>
    <name evidence="4" type="ORF">BCR34DRAFT_299302</name>
</gene>
<dbReference type="SMART" id="SM00343">
    <property type="entry name" value="ZnF_C2HC"/>
    <property type="match status" value="2"/>
</dbReference>
<dbReference type="STRING" id="1231657.A0A1Y1XZY0"/>
<dbReference type="Gene3D" id="4.10.60.10">
    <property type="entry name" value="Zinc finger, CCHC-type"/>
    <property type="match status" value="1"/>
</dbReference>
<dbReference type="PROSITE" id="PS50158">
    <property type="entry name" value="ZF_CCHC"/>
    <property type="match status" value="2"/>
</dbReference>
<keyword evidence="5" id="KW-1185">Reference proteome</keyword>
<evidence type="ECO:0000256" key="2">
    <source>
        <dbReference type="SAM" id="MobiDB-lite"/>
    </source>
</evidence>
<dbReference type="Proteomes" id="UP000193144">
    <property type="component" value="Unassembled WGS sequence"/>
</dbReference>
<keyword evidence="1" id="KW-0863">Zinc-finger</keyword>
<reference evidence="4 5" key="1">
    <citation type="submission" date="2016-07" db="EMBL/GenBank/DDBJ databases">
        <title>Pervasive Adenine N6-methylation of Active Genes in Fungi.</title>
        <authorList>
            <consortium name="DOE Joint Genome Institute"/>
            <person name="Mondo S.J."/>
            <person name="Dannebaum R.O."/>
            <person name="Kuo R.C."/>
            <person name="Labutti K."/>
            <person name="Haridas S."/>
            <person name="Kuo A."/>
            <person name="Salamov A."/>
            <person name="Ahrendt S.R."/>
            <person name="Lipzen A."/>
            <person name="Sullivan W."/>
            <person name="Andreopoulos W.B."/>
            <person name="Clum A."/>
            <person name="Lindquist E."/>
            <person name="Daum C."/>
            <person name="Ramamoorthy G.K."/>
            <person name="Gryganskyi A."/>
            <person name="Culley D."/>
            <person name="Magnuson J.K."/>
            <person name="James T.Y."/>
            <person name="O'Malley M.A."/>
            <person name="Stajich J.E."/>
            <person name="Spatafora J.W."/>
            <person name="Visel A."/>
            <person name="Grigoriev I.V."/>
        </authorList>
    </citation>
    <scope>NUCLEOTIDE SEQUENCE [LARGE SCALE GENOMIC DNA]</scope>
    <source>
        <strain evidence="4 5">CBS 115471</strain>
    </source>
</reference>
<dbReference type="GO" id="GO:0008270">
    <property type="term" value="F:zinc ion binding"/>
    <property type="evidence" value="ECO:0007669"/>
    <property type="project" value="UniProtKB-KW"/>
</dbReference>
<comment type="caution">
    <text evidence="4">The sequence shown here is derived from an EMBL/GenBank/DDBJ whole genome shotgun (WGS) entry which is preliminary data.</text>
</comment>
<evidence type="ECO:0000313" key="4">
    <source>
        <dbReference type="EMBL" id="ORX90924.1"/>
    </source>
</evidence>
<dbReference type="SUPFAM" id="SSF57756">
    <property type="entry name" value="Retrovirus zinc finger-like domains"/>
    <property type="match status" value="2"/>
</dbReference>
<keyword evidence="1" id="KW-0862">Zinc</keyword>
<feature type="compositionally biased region" description="Low complexity" evidence="2">
    <location>
        <begin position="221"/>
        <end position="237"/>
    </location>
</feature>
<accession>A0A1Y1XZY0</accession>
<organism evidence="4 5">
    <name type="scientific">Clohesyomyces aquaticus</name>
    <dbReference type="NCBI Taxonomy" id="1231657"/>
    <lineage>
        <taxon>Eukaryota</taxon>
        <taxon>Fungi</taxon>
        <taxon>Dikarya</taxon>
        <taxon>Ascomycota</taxon>
        <taxon>Pezizomycotina</taxon>
        <taxon>Dothideomycetes</taxon>
        <taxon>Pleosporomycetidae</taxon>
        <taxon>Pleosporales</taxon>
        <taxon>Lindgomycetaceae</taxon>
        <taxon>Clohesyomyces</taxon>
    </lineage>
</organism>
<evidence type="ECO:0000313" key="5">
    <source>
        <dbReference type="Proteomes" id="UP000193144"/>
    </source>
</evidence>
<dbReference type="Pfam" id="PF00098">
    <property type="entry name" value="zf-CCHC"/>
    <property type="match status" value="2"/>
</dbReference>
<evidence type="ECO:0000256" key="1">
    <source>
        <dbReference type="PROSITE-ProRule" id="PRU00047"/>
    </source>
</evidence>
<name>A0A1Y1XZY0_9PLEO</name>
<dbReference type="GO" id="GO:0003676">
    <property type="term" value="F:nucleic acid binding"/>
    <property type="evidence" value="ECO:0007669"/>
    <property type="project" value="InterPro"/>
</dbReference>
<dbReference type="InterPro" id="IPR001878">
    <property type="entry name" value="Znf_CCHC"/>
</dbReference>
<protein>
    <recommendedName>
        <fullName evidence="3">CCHC-type domain-containing protein</fullName>
    </recommendedName>
</protein>
<feature type="domain" description="CCHC-type" evidence="3">
    <location>
        <begin position="256"/>
        <end position="269"/>
    </location>
</feature>
<feature type="domain" description="CCHC-type" evidence="3">
    <location>
        <begin position="312"/>
        <end position="326"/>
    </location>
</feature>
<dbReference type="OrthoDB" id="3863715at2759"/>
<evidence type="ECO:0000259" key="3">
    <source>
        <dbReference type="PROSITE" id="PS50158"/>
    </source>
</evidence>
<dbReference type="EMBL" id="MCFA01000504">
    <property type="protein sequence ID" value="ORX90924.1"/>
    <property type="molecule type" value="Genomic_DNA"/>
</dbReference>
<proteinExistence type="predicted"/>
<feature type="region of interest" description="Disordered" evidence="2">
    <location>
        <begin position="221"/>
        <end position="247"/>
    </location>
</feature>
<keyword evidence="1" id="KW-0479">Metal-binding</keyword>